<dbReference type="EMBL" id="JADIMD010000029">
    <property type="protein sequence ID" value="MBO8474090.1"/>
    <property type="molecule type" value="Genomic_DNA"/>
</dbReference>
<reference evidence="8" key="2">
    <citation type="journal article" date="2021" name="PeerJ">
        <title>Extensive microbial diversity within the chicken gut microbiome revealed by metagenomics and culture.</title>
        <authorList>
            <person name="Gilroy R."/>
            <person name="Ravi A."/>
            <person name="Getino M."/>
            <person name="Pursley I."/>
            <person name="Horton D.L."/>
            <person name="Alikhan N.F."/>
            <person name="Baker D."/>
            <person name="Gharbi K."/>
            <person name="Hall N."/>
            <person name="Watson M."/>
            <person name="Adriaenssens E.M."/>
            <person name="Foster-Nyarko E."/>
            <person name="Jarju S."/>
            <person name="Secka A."/>
            <person name="Antonio M."/>
            <person name="Oren A."/>
            <person name="Chaudhuri R.R."/>
            <person name="La Ragione R."/>
            <person name="Hildebrand F."/>
            <person name="Pallen M.J."/>
        </authorList>
    </citation>
    <scope>NUCLEOTIDE SEQUENCE</scope>
    <source>
        <strain evidence="8">B1-13419</strain>
    </source>
</reference>
<dbReference type="SFLD" id="SFLDS00029">
    <property type="entry name" value="Radical_SAM"/>
    <property type="match status" value="1"/>
</dbReference>
<protein>
    <submittedName>
        <fullName evidence="8">[FeFe] hydrogenase H-cluster radical SAM maturase HydE</fullName>
    </submittedName>
</protein>
<evidence type="ECO:0000256" key="4">
    <source>
        <dbReference type="ARBA" id="ARBA00023014"/>
    </source>
</evidence>
<feature type="binding site" evidence="5">
    <location>
        <position position="66"/>
    </location>
    <ligand>
        <name>[4Fe-4S] cluster</name>
        <dbReference type="ChEBI" id="CHEBI:49883"/>
        <note>4Fe-4S-S-AdoMet</note>
    </ligand>
</feature>
<feature type="binding site" evidence="5">
    <location>
        <position position="69"/>
    </location>
    <ligand>
        <name>[4Fe-4S] cluster</name>
        <dbReference type="ChEBI" id="CHEBI:49883"/>
        <note>4Fe-4S-S-AdoMet</note>
    </ligand>
</feature>
<dbReference type="InterPro" id="IPR007197">
    <property type="entry name" value="rSAM"/>
</dbReference>
<organism evidence="8 9">
    <name type="scientific">Candidatus Cryptobacteroides faecigallinarum</name>
    <dbReference type="NCBI Taxonomy" id="2840763"/>
    <lineage>
        <taxon>Bacteria</taxon>
        <taxon>Pseudomonadati</taxon>
        <taxon>Bacteroidota</taxon>
        <taxon>Bacteroidia</taxon>
        <taxon>Bacteroidales</taxon>
        <taxon>Candidatus Cryptobacteroides</taxon>
    </lineage>
</organism>
<feature type="binding site" evidence="6">
    <location>
        <position position="137"/>
    </location>
    <ligand>
        <name>(3R)-3-methyl-D-ornithine</name>
        <dbReference type="ChEBI" id="CHEBI:64642"/>
    </ligand>
</feature>
<keyword evidence="5" id="KW-0004">4Fe-4S</keyword>
<reference evidence="8" key="1">
    <citation type="submission" date="2020-10" db="EMBL/GenBank/DDBJ databases">
        <authorList>
            <person name="Gilroy R."/>
        </authorList>
    </citation>
    <scope>NUCLEOTIDE SEQUENCE</scope>
    <source>
        <strain evidence="8">B1-13419</strain>
    </source>
</reference>
<dbReference type="PANTHER" id="PTHR43726:SF1">
    <property type="entry name" value="BIOTIN SYNTHASE"/>
    <property type="match status" value="1"/>
</dbReference>
<evidence type="ECO:0000256" key="5">
    <source>
        <dbReference type="PIRSR" id="PIRSR004762-1"/>
    </source>
</evidence>
<dbReference type="GO" id="GO:0046872">
    <property type="term" value="F:metal ion binding"/>
    <property type="evidence" value="ECO:0007669"/>
    <property type="project" value="UniProtKB-KW"/>
</dbReference>
<dbReference type="SFLD" id="SFLDG01060">
    <property type="entry name" value="BATS_domain_containing"/>
    <property type="match status" value="1"/>
</dbReference>
<evidence type="ECO:0000256" key="1">
    <source>
        <dbReference type="ARBA" id="ARBA00022691"/>
    </source>
</evidence>
<keyword evidence="3 5" id="KW-0408">Iron</keyword>
<dbReference type="Pfam" id="PF04055">
    <property type="entry name" value="Radical_SAM"/>
    <property type="match status" value="1"/>
</dbReference>
<dbReference type="SMART" id="SM00729">
    <property type="entry name" value="Elp3"/>
    <property type="match status" value="1"/>
</dbReference>
<keyword evidence="4 5" id="KW-0411">Iron-sulfur</keyword>
<dbReference type="Proteomes" id="UP000823757">
    <property type="component" value="Unassembled WGS sequence"/>
</dbReference>
<dbReference type="PIRSF" id="PIRSF004762">
    <property type="entry name" value="CHP00423"/>
    <property type="match status" value="1"/>
</dbReference>
<proteinExistence type="predicted"/>
<dbReference type="Gene3D" id="3.20.20.70">
    <property type="entry name" value="Aldolase class I"/>
    <property type="match status" value="1"/>
</dbReference>
<evidence type="ECO:0000256" key="6">
    <source>
        <dbReference type="PIRSR" id="PIRSR004762-2"/>
    </source>
</evidence>
<keyword evidence="1 5" id="KW-0949">S-adenosyl-L-methionine</keyword>
<sequence length="368" mass="41642">MTELVDTLKREKRLDASGYRSLLECCNADEISYLHSSAQETAIGRFGHRIYIRGLIEITNICRNDCLYCGIRKSNRNISRYWLSTDEVLARCSFGFERGFRTFVLQGGEMPDDADSYIEDLCRRIRAGFPDCAITLSLGERREESYRRFFEAGATRYLLRHETHNVSHYSRLHPAEMSLDKRLHCLETLKSTGYQTGTGIMVGSPYQTMDNIVEDIVYIGRLQPEMIGLGPFIPHKDTVFSGWYSEHQPSANAEGMDNYSGRTDLYDRRIDLTMKLISIFRLMFPDALIPSTTALATISADGREKGILAGANVLMPNLSPENIRGDYSLYDGKASSGAESAEGLDALKTRIERIGYHIVTDKGDYNRK</sequence>
<dbReference type="SFLD" id="SFLDG01280">
    <property type="entry name" value="HydE/PylB-like"/>
    <property type="match status" value="1"/>
</dbReference>
<dbReference type="InterPro" id="IPR058240">
    <property type="entry name" value="rSAM_sf"/>
</dbReference>
<dbReference type="NCBIfam" id="TIGR03956">
    <property type="entry name" value="rSAM_HydE"/>
    <property type="match status" value="1"/>
</dbReference>
<evidence type="ECO:0000313" key="8">
    <source>
        <dbReference type="EMBL" id="MBO8474090.1"/>
    </source>
</evidence>
<dbReference type="AlphaFoldDB" id="A0A9D9IKY7"/>
<accession>A0A9D9IKY7</accession>
<evidence type="ECO:0000259" key="7">
    <source>
        <dbReference type="PROSITE" id="PS51918"/>
    </source>
</evidence>
<evidence type="ECO:0000313" key="9">
    <source>
        <dbReference type="Proteomes" id="UP000823757"/>
    </source>
</evidence>
<feature type="binding site" evidence="6">
    <location>
        <position position="182"/>
    </location>
    <ligand>
        <name>S-adenosyl-L-methionine</name>
        <dbReference type="ChEBI" id="CHEBI:59789"/>
    </ligand>
</feature>
<comment type="caution">
    <text evidence="8">The sequence shown here is derived from an EMBL/GenBank/DDBJ whole genome shotgun (WGS) entry which is preliminary data.</text>
</comment>
<dbReference type="InterPro" id="IPR034422">
    <property type="entry name" value="HydE/PylB-like"/>
</dbReference>
<feature type="binding site" evidence="6">
    <location>
        <position position="162"/>
    </location>
    <ligand>
        <name>S-adenosyl-L-methionine</name>
        <dbReference type="ChEBI" id="CHEBI:59789"/>
    </ligand>
</feature>
<feature type="domain" description="Radical SAM core" evidence="7">
    <location>
        <begin position="48"/>
        <end position="286"/>
    </location>
</feature>
<dbReference type="GO" id="GO:0016740">
    <property type="term" value="F:transferase activity"/>
    <property type="evidence" value="ECO:0007669"/>
    <property type="project" value="TreeGrafter"/>
</dbReference>
<feature type="binding site" evidence="5">
    <location>
        <position position="62"/>
    </location>
    <ligand>
        <name>[4Fe-4S] cluster</name>
        <dbReference type="ChEBI" id="CHEBI:49883"/>
        <note>4Fe-4S-S-AdoMet</note>
    </ligand>
</feature>
<dbReference type="InterPro" id="IPR013785">
    <property type="entry name" value="Aldolase_TIM"/>
</dbReference>
<dbReference type="SUPFAM" id="SSF102114">
    <property type="entry name" value="Radical SAM enzymes"/>
    <property type="match status" value="1"/>
</dbReference>
<name>A0A9D9IKY7_9BACT</name>
<keyword evidence="2" id="KW-0479">Metal-binding</keyword>
<dbReference type="InterPro" id="IPR024021">
    <property type="entry name" value="FeFe-hyd_HydE_rSAM"/>
</dbReference>
<evidence type="ECO:0000256" key="3">
    <source>
        <dbReference type="ARBA" id="ARBA00023004"/>
    </source>
</evidence>
<gene>
    <name evidence="8" type="primary">hydE</name>
    <name evidence="8" type="ORF">IAB91_02205</name>
</gene>
<dbReference type="SFLD" id="SFLDF00348">
    <property type="entry name" value="FeFe_hydrogenase_maturase_(Hyd"/>
    <property type="match status" value="1"/>
</dbReference>
<dbReference type="InterPro" id="IPR006638">
    <property type="entry name" value="Elp3/MiaA/NifB-like_rSAM"/>
</dbReference>
<evidence type="ECO:0000256" key="2">
    <source>
        <dbReference type="ARBA" id="ARBA00022723"/>
    </source>
</evidence>
<dbReference type="PANTHER" id="PTHR43726">
    <property type="entry name" value="3-METHYLORNITHINE SYNTHASE"/>
    <property type="match status" value="1"/>
</dbReference>
<dbReference type="PROSITE" id="PS51918">
    <property type="entry name" value="RADICAL_SAM"/>
    <property type="match status" value="1"/>
</dbReference>
<dbReference type="CDD" id="cd01335">
    <property type="entry name" value="Radical_SAM"/>
    <property type="match status" value="1"/>
</dbReference>
<comment type="cofactor">
    <cofactor evidence="5">
        <name>[4Fe-4S] cluster</name>
        <dbReference type="ChEBI" id="CHEBI:49883"/>
    </cofactor>
    <text evidence="5">Binds 1 [4Fe-4S] cluster. The cluster is coordinated with 3 cysteines and an exchangeable S-adenosyl-L-methionine.</text>
</comment>
<dbReference type="GO" id="GO:0051539">
    <property type="term" value="F:4 iron, 4 sulfur cluster binding"/>
    <property type="evidence" value="ECO:0007669"/>
    <property type="project" value="UniProtKB-KW"/>
</dbReference>